<dbReference type="SUPFAM" id="SSF56112">
    <property type="entry name" value="Protein kinase-like (PK-like)"/>
    <property type="match status" value="1"/>
</dbReference>
<dbReference type="Gene3D" id="1.10.510.10">
    <property type="entry name" value="Transferase(Phosphotransferase) domain 1"/>
    <property type="match status" value="1"/>
</dbReference>
<evidence type="ECO:0008006" key="3">
    <source>
        <dbReference type="Google" id="ProtNLM"/>
    </source>
</evidence>
<comment type="caution">
    <text evidence="1">The sequence shown here is derived from an EMBL/GenBank/DDBJ whole genome shotgun (WGS) entry which is preliminary data.</text>
</comment>
<evidence type="ECO:0000313" key="2">
    <source>
        <dbReference type="Proteomes" id="UP000232722"/>
    </source>
</evidence>
<gene>
    <name evidence="1" type="ORF">RhiirA5_415132</name>
</gene>
<sequence>MSKLKFGKSKSSIIDLKWIPYNKFKNIEYFNKGGFGTIYKATCNGLKYNRDEIIFKCHKNLNGNEFLKEIHEENLIQCDFHDVPPFNNRAHDIQLSLSICKGEFPEIIEDTPQCYIDLMKNVGMNIHQKDHLLKKY</sequence>
<proteinExistence type="predicted"/>
<reference evidence="1 2" key="2">
    <citation type="submission" date="2017-09" db="EMBL/GenBank/DDBJ databases">
        <title>Extensive intraspecific genome diversity in a model arbuscular mycorrhizal fungus.</title>
        <authorList>
            <person name="Chen E.C."/>
            <person name="Morin E."/>
            <person name="Beaudet D."/>
            <person name="Noel J."/>
            <person name="Ndikumana S."/>
            <person name="Charron P."/>
            <person name="St-Onge C."/>
            <person name="Giorgi J."/>
            <person name="Grigoriev I.V."/>
            <person name="Roux C."/>
            <person name="Martin F.M."/>
            <person name="Corradi N."/>
        </authorList>
    </citation>
    <scope>NUCLEOTIDE SEQUENCE [LARGE SCALE GENOMIC DNA]</scope>
    <source>
        <strain evidence="1 2">A5</strain>
    </source>
</reference>
<dbReference type="InterPro" id="IPR011009">
    <property type="entry name" value="Kinase-like_dom_sf"/>
</dbReference>
<protein>
    <recommendedName>
        <fullName evidence="3">Protein kinase domain-containing protein</fullName>
    </recommendedName>
</protein>
<dbReference type="Proteomes" id="UP000232722">
    <property type="component" value="Unassembled WGS sequence"/>
</dbReference>
<name>A0A2N0PSN7_9GLOM</name>
<reference evidence="1 2" key="1">
    <citation type="submission" date="2016-04" db="EMBL/GenBank/DDBJ databases">
        <title>Genome analyses suggest a sexual origin of heterokaryosis in a supposedly ancient asexual fungus.</title>
        <authorList>
            <person name="Ropars J."/>
            <person name="Sedzielewska K."/>
            <person name="Noel J."/>
            <person name="Charron P."/>
            <person name="Farinelli L."/>
            <person name="Marton T."/>
            <person name="Kruger M."/>
            <person name="Pelin A."/>
            <person name="Brachmann A."/>
            <person name="Corradi N."/>
        </authorList>
    </citation>
    <scope>NUCLEOTIDE SEQUENCE [LARGE SCALE GENOMIC DNA]</scope>
    <source>
        <strain evidence="1 2">A5</strain>
    </source>
</reference>
<evidence type="ECO:0000313" key="1">
    <source>
        <dbReference type="EMBL" id="PKC09844.1"/>
    </source>
</evidence>
<organism evidence="1 2">
    <name type="scientific">Rhizophagus irregularis</name>
    <dbReference type="NCBI Taxonomy" id="588596"/>
    <lineage>
        <taxon>Eukaryota</taxon>
        <taxon>Fungi</taxon>
        <taxon>Fungi incertae sedis</taxon>
        <taxon>Mucoromycota</taxon>
        <taxon>Glomeromycotina</taxon>
        <taxon>Glomeromycetes</taxon>
        <taxon>Glomerales</taxon>
        <taxon>Glomeraceae</taxon>
        <taxon>Rhizophagus</taxon>
    </lineage>
</organism>
<dbReference type="EMBL" id="LLXJ01000428">
    <property type="protein sequence ID" value="PKC09844.1"/>
    <property type="molecule type" value="Genomic_DNA"/>
</dbReference>
<dbReference type="AlphaFoldDB" id="A0A2N0PSN7"/>
<accession>A0A2N0PSN7</accession>
<dbReference type="VEuPathDB" id="FungiDB:RhiirA1_458314"/>